<evidence type="ECO:0000313" key="10">
    <source>
        <dbReference type="EMBL" id="CAD1826444.1"/>
    </source>
</evidence>
<dbReference type="InterPro" id="IPR018188">
    <property type="entry name" value="RNase_T2_His_AS_1"/>
</dbReference>
<feature type="active site" evidence="7">
    <location>
        <position position="117"/>
    </location>
</feature>
<organism evidence="10">
    <name type="scientific">Ananas comosus var. bracteatus</name>
    <name type="common">red pineapple</name>
    <dbReference type="NCBI Taxonomy" id="296719"/>
    <lineage>
        <taxon>Eukaryota</taxon>
        <taxon>Viridiplantae</taxon>
        <taxon>Streptophyta</taxon>
        <taxon>Embryophyta</taxon>
        <taxon>Tracheophyta</taxon>
        <taxon>Spermatophyta</taxon>
        <taxon>Magnoliopsida</taxon>
        <taxon>Liliopsida</taxon>
        <taxon>Poales</taxon>
        <taxon>Bromeliaceae</taxon>
        <taxon>Bromelioideae</taxon>
        <taxon>Ananas</taxon>
    </lineage>
</organism>
<keyword evidence="5" id="KW-1015">Disulfide bond</keyword>
<dbReference type="CDD" id="cd01061">
    <property type="entry name" value="RNase_T2_euk"/>
    <property type="match status" value="1"/>
</dbReference>
<dbReference type="EMBL" id="LR862145">
    <property type="protein sequence ID" value="CAD1826444.1"/>
    <property type="molecule type" value="Genomic_DNA"/>
</dbReference>
<feature type="active site" evidence="7">
    <location>
        <position position="59"/>
    </location>
</feature>
<evidence type="ECO:0000256" key="2">
    <source>
        <dbReference type="ARBA" id="ARBA00022722"/>
    </source>
</evidence>
<evidence type="ECO:0000256" key="4">
    <source>
        <dbReference type="ARBA" id="ARBA00022801"/>
    </source>
</evidence>
<dbReference type="SUPFAM" id="SSF55895">
    <property type="entry name" value="Ribonuclease Rh-like"/>
    <property type="match status" value="1"/>
</dbReference>
<name>A0A6V7P6X9_ANACO</name>
<dbReference type="FunFam" id="3.90.730.10:FF:000003">
    <property type="entry name" value="Ribonuclease 3"/>
    <property type="match status" value="1"/>
</dbReference>
<dbReference type="GO" id="GO:0016787">
    <property type="term" value="F:hydrolase activity"/>
    <property type="evidence" value="ECO:0007669"/>
    <property type="project" value="UniProtKB-KW"/>
</dbReference>
<comment type="similarity">
    <text evidence="1 8">Belongs to the RNase T2 family.</text>
</comment>
<keyword evidence="2" id="KW-0540">Nuclease</keyword>
<keyword evidence="3" id="KW-0255">Endonuclease</keyword>
<evidence type="ECO:0000256" key="5">
    <source>
        <dbReference type="ARBA" id="ARBA00023157"/>
    </source>
</evidence>
<evidence type="ECO:0000256" key="6">
    <source>
        <dbReference type="ARBA" id="ARBA00023239"/>
    </source>
</evidence>
<feature type="active site" evidence="7">
    <location>
        <position position="113"/>
    </location>
</feature>
<dbReference type="PANTHER" id="PTHR11240">
    <property type="entry name" value="RIBONUCLEASE T2"/>
    <property type="match status" value="1"/>
</dbReference>
<evidence type="ECO:0000256" key="9">
    <source>
        <dbReference type="SAM" id="SignalP"/>
    </source>
</evidence>
<dbReference type="AlphaFoldDB" id="A0A6V7P6X9"/>
<keyword evidence="9" id="KW-0732">Signal</keyword>
<gene>
    <name evidence="10" type="ORF">CB5_LOCUS9655</name>
</gene>
<dbReference type="GO" id="GO:0033897">
    <property type="term" value="F:ribonuclease T2 activity"/>
    <property type="evidence" value="ECO:0007669"/>
    <property type="project" value="InterPro"/>
</dbReference>
<proteinExistence type="inferred from homology"/>
<evidence type="ECO:0000256" key="1">
    <source>
        <dbReference type="ARBA" id="ARBA00007469"/>
    </source>
</evidence>
<dbReference type="InterPro" id="IPR001568">
    <property type="entry name" value="RNase_T2-like"/>
</dbReference>
<evidence type="ECO:0000256" key="3">
    <source>
        <dbReference type="ARBA" id="ARBA00022759"/>
    </source>
</evidence>
<evidence type="ECO:0000256" key="8">
    <source>
        <dbReference type="RuleBase" id="RU004328"/>
    </source>
</evidence>
<evidence type="ECO:0000256" key="7">
    <source>
        <dbReference type="PIRSR" id="PIRSR633697-1"/>
    </source>
</evidence>
<dbReference type="InterPro" id="IPR033697">
    <property type="entry name" value="Ribonuclease_T2_eukaryotic"/>
</dbReference>
<keyword evidence="4" id="KW-0378">Hydrolase</keyword>
<dbReference type="InterPro" id="IPR036430">
    <property type="entry name" value="RNase_T2-like_sf"/>
</dbReference>
<feature type="chain" id="PRO_5027631145" evidence="9">
    <location>
        <begin position="22"/>
        <end position="226"/>
    </location>
</feature>
<feature type="signal peptide" evidence="9">
    <location>
        <begin position="1"/>
        <end position="21"/>
    </location>
</feature>
<dbReference type="GO" id="GO:0005576">
    <property type="term" value="C:extracellular region"/>
    <property type="evidence" value="ECO:0007669"/>
    <property type="project" value="TreeGrafter"/>
</dbReference>
<dbReference type="PANTHER" id="PTHR11240:SF75">
    <property type="entry name" value="RIBONUCLEASE 3"/>
    <property type="match status" value="1"/>
</dbReference>
<dbReference type="PROSITE" id="PS00531">
    <property type="entry name" value="RNASE_T2_2"/>
    <property type="match status" value="1"/>
</dbReference>
<dbReference type="Pfam" id="PF00445">
    <property type="entry name" value="Ribonuclease_T2"/>
    <property type="match status" value="1"/>
</dbReference>
<dbReference type="PROSITE" id="PS00530">
    <property type="entry name" value="RNASE_T2_1"/>
    <property type="match status" value="1"/>
</dbReference>
<sequence length="226" mass="25339">MRSPSLLSLALLLLAAVVCNAQDFDFFYFVLQWPGSYCDTKQSCCYPTSGKPPEDFGIHGLWPNYNDGSYPSNCDPDSPFDESKISDLIGRMRTNWPTLACPSNDGVKFWGHEWEKHGTCAESILDEHSYFQTALNLKNQLNLLQTLQNAGIEPDGGYYSLSSIKEAIKEGTGYTPFIECNVDESQNSQLYQVYFCVDTSGSQLIECPVFPRGRCGSRIEFPAFSR</sequence>
<reference evidence="10" key="1">
    <citation type="submission" date="2020-07" db="EMBL/GenBank/DDBJ databases">
        <authorList>
            <person name="Lin J."/>
        </authorList>
    </citation>
    <scope>NUCLEOTIDE SEQUENCE</scope>
</reference>
<dbReference type="InterPro" id="IPR033130">
    <property type="entry name" value="RNase_T2_His_AS_2"/>
</dbReference>
<dbReference type="GO" id="GO:0006401">
    <property type="term" value="P:RNA catabolic process"/>
    <property type="evidence" value="ECO:0007669"/>
    <property type="project" value="TreeGrafter"/>
</dbReference>
<dbReference type="GO" id="GO:0003723">
    <property type="term" value="F:RNA binding"/>
    <property type="evidence" value="ECO:0007669"/>
    <property type="project" value="InterPro"/>
</dbReference>
<keyword evidence="6" id="KW-0456">Lyase</keyword>
<protein>
    <submittedName>
        <fullName evidence="10">Uncharacterized protein</fullName>
    </submittedName>
</protein>
<dbReference type="Gene3D" id="3.90.730.10">
    <property type="entry name" value="Ribonuclease T2-like"/>
    <property type="match status" value="1"/>
</dbReference>
<accession>A0A6V7P6X9</accession>